<evidence type="ECO:0000313" key="3">
    <source>
        <dbReference type="Proteomes" id="UP000823388"/>
    </source>
</evidence>
<gene>
    <name evidence="2" type="ORF">PVAP13_5KG305821</name>
</gene>
<dbReference type="EMBL" id="CM029045">
    <property type="protein sequence ID" value="KAG2597865.1"/>
    <property type="molecule type" value="Genomic_DNA"/>
</dbReference>
<feature type="compositionally biased region" description="Low complexity" evidence="1">
    <location>
        <begin position="94"/>
        <end position="118"/>
    </location>
</feature>
<organism evidence="2 3">
    <name type="scientific">Panicum virgatum</name>
    <name type="common">Blackwell switchgrass</name>
    <dbReference type="NCBI Taxonomy" id="38727"/>
    <lineage>
        <taxon>Eukaryota</taxon>
        <taxon>Viridiplantae</taxon>
        <taxon>Streptophyta</taxon>
        <taxon>Embryophyta</taxon>
        <taxon>Tracheophyta</taxon>
        <taxon>Spermatophyta</taxon>
        <taxon>Magnoliopsida</taxon>
        <taxon>Liliopsida</taxon>
        <taxon>Poales</taxon>
        <taxon>Poaceae</taxon>
        <taxon>PACMAD clade</taxon>
        <taxon>Panicoideae</taxon>
        <taxon>Panicodae</taxon>
        <taxon>Paniceae</taxon>
        <taxon>Panicinae</taxon>
        <taxon>Panicum</taxon>
        <taxon>Panicum sect. Hiantes</taxon>
    </lineage>
</organism>
<reference evidence="2" key="1">
    <citation type="submission" date="2020-05" db="EMBL/GenBank/DDBJ databases">
        <title>WGS assembly of Panicum virgatum.</title>
        <authorList>
            <person name="Lovell J.T."/>
            <person name="Jenkins J."/>
            <person name="Shu S."/>
            <person name="Juenger T.E."/>
            <person name="Schmutz J."/>
        </authorList>
    </citation>
    <scope>NUCLEOTIDE SEQUENCE</scope>
    <source>
        <strain evidence="2">AP13</strain>
    </source>
</reference>
<evidence type="ECO:0000313" key="2">
    <source>
        <dbReference type="EMBL" id="KAG2597865.1"/>
    </source>
</evidence>
<dbReference type="Proteomes" id="UP000823388">
    <property type="component" value="Chromosome 5K"/>
</dbReference>
<name>A0A8T0SL75_PANVG</name>
<sequence>MFNFNNFFLASSPSPVGSFSVAGGRHGRPRWLTVRVRGVDALAGCDGAPAGRARRRDGRVGRGGAGHAGEGQRRRVPRRGGGGRSREAGGGGASRRLGAPGRPAATAGAPGKAGTARARVGEGKRQWRRACLRRGGGARHTGKGVR</sequence>
<proteinExistence type="predicted"/>
<protein>
    <submittedName>
        <fullName evidence="2">Uncharacterized protein</fullName>
    </submittedName>
</protein>
<dbReference type="AlphaFoldDB" id="A0A8T0SL75"/>
<comment type="caution">
    <text evidence="2">The sequence shown here is derived from an EMBL/GenBank/DDBJ whole genome shotgun (WGS) entry which is preliminary data.</text>
</comment>
<feature type="region of interest" description="Disordered" evidence="1">
    <location>
        <begin position="44"/>
        <end position="146"/>
    </location>
</feature>
<evidence type="ECO:0000256" key="1">
    <source>
        <dbReference type="SAM" id="MobiDB-lite"/>
    </source>
</evidence>
<feature type="compositionally biased region" description="Basic residues" evidence="1">
    <location>
        <begin position="126"/>
        <end position="146"/>
    </location>
</feature>
<feature type="compositionally biased region" description="Gly residues" evidence="1">
    <location>
        <begin position="79"/>
        <end position="93"/>
    </location>
</feature>
<keyword evidence="3" id="KW-1185">Reference proteome</keyword>
<accession>A0A8T0SL75</accession>